<gene>
    <name evidence="3" type="ORF">DB30_00555</name>
</gene>
<dbReference type="InterPro" id="IPR000742">
    <property type="entry name" value="EGF"/>
</dbReference>
<feature type="domain" description="EGF-like" evidence="2">
    <location>
        <begin position="61"/>
        <end position="99"/>
    </location>
</feature>
<accession>A0A0C2CU00</accession>
<dbReference type="Gene3D" id="2.10.25.10">
    <property type="entry name" value="Laminin"/>
    <property type="match status" value="1"/>
</dbReference>
<name>A0A0C2CU00_9BACT</name>
<evidence type="ECO:0000259" key="2">
    <source>
        <dbReference type="PROSITE" id="PS50026"/>
    </source>
</evidence>
<dbReference type="AlphaFoldDB" id="A0A0C2CU00"/>
<dbReference type="PROSITE" id="PS01186">
    <property type="entry name" value="EGF_2"/>
    <property type="match status" value="1"/>
</dbReference>
<proteinExistence type="predicted"/>
<evidence type="ECO:0000313" key="4">
    <source>
        <dbReference type="Proteomes" id="UP000031599"/>
    </source>
</evidence>
<feature type="compositionally biased region" description="Acidic residues" evidence="1">
    <location>
        <begin position="32"/>
        <end position="63"/>
    </location>
</feature>
<dbReference type="Proteomes" id="UP000031599">
    <property type="component" value="Unassembled WGS sequence"/>
</dbReference>
<sequence length="291" mass="30315">MLCTLGASACGGDDGANTSQFASLGEAGFESGDGDSDTGDSGDGDGDPGDGDGDPGDGDGDSDPCADVDCSGHGDCVVVAGEATCACDPGYLPDALECIACPFVDPQDLDFVIPSVSVNGEATITGVPHNDYDHDAVIYLVDTVTQDRFFLADTVGASYTTHVIPGIYDVYYDRDSDFGDFPVPANNNAKLMTGVDLTQSTSLDIVVNGVSVSGEASITGVPHNDYDHDAVIYLVDTVTQDRFFLADTVGASYTTHVIPGIYDVYYDRDSDFGDFPVPANNNAALMCVQIR</sequence>
<reference evidence="3 4" key="1">
    <citation type="submission" date="2014-12" db="EMBL/GenBank/DDBJ databases">
        <title>Genome assembly of Enhygromyxa salina DSM 15201.</title>
        <authorList>
            <person name="Sharma G."/>
            <person name="Subramanian S."/>
        </authorList>
    </citation>
    <scope>NUCLEOTIDE SEQUENCE [LARGE SCALE GENOMIC DNA]</scope>
    <source>
        <strain evidence="3 4">DSM 15201</strain>
    </source>
</reference>
<dbReference type="EMBL" id="JMCC02000107">
    <property type="protein sequence ID" value="KIG13090.1"/>
    <property type="molecule type" value="Genomic_DNA"/>
</dbReference>
<organism evidence="3 4">
    <name type="scientific">Enhygromyxa salina</name>
    <dbReference type="NCBI Taxonomy" id="215803"/>
    <lineage>
        <taxon>Bacteria</taxon>
        <taxon>Pseudomonadati</taxon>
        <taxon>Myxococcota</taxon>
        <taxon>Polyangia</taxon>
        <taxon>Nannocystales</taxon>
        <taxon>Nannocystaceae</taxon>
        <taxon>Enhygromyxa</taxon>
    </lineage>
</organism>
<evidence type="ECO:0000313" key="3">
    <source>
        <dbReference type="EMBL" id="KIG13090.1"/>
    </source>
</evidence>
<evidence type="ECO:0000256" key="1">
    <source>
        <dbReference type="SAM" id="MobiDB-lite"/>
    </source>
</evidence>
<protein>
    <submittedName>
        <fullName evidence="3">Alkaline phosphatase</fullName>
    </submittedName>
</protein>
<feature type="region of interest" description="Disordered" evidence="1">
    <location>
        <begin position="21"/>
        <end position="63"/>
    </location>
</feature>
<dbReference type="SMART" id="SM00181">
    <property type="entry name" value="EGF"/>
    <property type="match status" value="1"/>
</dbReference>
<dbReference type="RefSeq" id="WP_052556374.1">
    <property type="nucleotide sequence ID" value="NZ_JMCC02000107.1"/>
</dbReference>
<dbReference type="PROSITE" id="PS50026">
    <property type="entry name" value="EGF_3"/>
    <property type="match status" value="1"/>
</dbReference>
<comment type="caution">
    <text evidence="3">The sequence shown here is derived from an EMBL/GenBank/DDBJ whole genome shotgun (WGS) entry which is preliminary data.</text>
</comment>